<feature type="region of interest" description="Disordered" evidence="1">
    <location>
        <begin position="246"/>
        <end position="406"/>
    </location>
</feature>
<evidence type="ECO:0008006" key="5">
    <source>
        <dbReference type="Google" id="ProtNLM"/>
    </source>
</evidence>
<feature type="compositionally biased region" description="Low complexity" evidence="1">
    <location>
        <begin position="326"/>
        <end position="396"/>
    </location>
</feature>
<dbReference type="EMBL" id="CP029463">
    <property type="protein sequence ID" value="AWM14849.1"/>
    <property type="molecule type" value="Genomic_DNA"/>
</dbReference>
<proteinExistence type="predicted"/>
<sequence length="406" mass="45970">MKTKIFTSVIIALLGIFSATAQDKTTVRANSSDISDNLDLRAVATIFGDSKDLEDFERRLNDPELQISNLDLNNDNYVDYLRVVESIEGNAHIIVVQAVLDKDLYQDVATVEVEKDQNNNVTVQVVGDVYMYGANYIYEPVYVTRPVIYTTFWVTSYRPYYSSWYWGYYPTYYTVWHPYPIFRYRNNIVLHINFGHTYHYVTHRRCAYAYNAYYGRRANGYEVRYPNRSFAYRNSGYSNRYELDQNRTVKTRTPGTRQLSASGNSRNSYASSRNNSSYSTRNNNSTRNNSTRSYNQGSNTATTRSNTNTTRSNNRTYAENRSANYRSSGSSATRNSSTRATTNRSYTPSSSSNRSNTNMSRSTNRSSSATQSRSSSGVSRQSGSSTRSTGGSQSNGRSGGGRSGRA</sequence>
<evidence type="ECO:0000256" key="1">
    <source>
        <dbReference type="SAM" id="MobiDB-lite"/>
    </source>
</evidence>
<dbReference type="AlphaFoldDB" id="A0A2U8QXR0"/>
<accession>A0A2U8QXR0</accession>
<feature type="compositionally biased region" description="Polar residues" evidence="1">
    <location>
        <begin position="248"/>
        <end position="259"/>
    </location>
</feature>
<protein>
    <recommendedName>
        <fullName evidence="5">DUF3300 domain-containing protein</fullName>
    </recommendedName>
</protein>
<evidence type="ECO:0000313" key="4">
    <source>
        <dbReference type="Proteomes" id="UP000245429"/>
    </source>
</evidence>
<evidence type="ECO:0000313" key="3">
    <source>
        <dbReference type="EMBL" id="AWM14849.1"/>
    </source>
</evidence>
<feature type="chain" id="PRO_5015981710" description="DUF3300 domain-containing protein" evidence="2">
    <location>
        <begin position="22"/>
        <end position="406"/>
    </location>
</feature>
<feature type="compositionally biased region" description="Low complexity" evidence="1">
    <location>
        <begin position="260"/>
        <end position="316"/>
    </location>
</feature>
<evidence type="ECO:0000256" key="2">
    <source>
        <dbReference type="SAM" id="SignalP"/>
    </source>
</evidence>
<dbReference type="RefSeq" id="WP_109570187.1">
    <property type="nucleotide sequence ID" value="NZ_CP029463.1"/>
</dbReference>
<feature type="compositionally biased region" description="Gly residues" evidence="1">
    <location>
        <begin position="397"/>
        <end position="406"/>
    </location>
</feature>
<feature type="signal peptide" evidence="2">
    <location>
        <begin position="1"/>
        <end position="21"/>
    </location>
</feature>
<reference evidence="3 4" key="1">
    <citation type="submission" date="2018-05" db="EMBL/GenBank/DDBJ databases">
        <title>Flavobacterium sp. MEBiC07310.</title>
        <authorList>
            <person name="Baek K."/>
        </authorList>
    </citation>
    <scope>NUCLEOTIDE SEQUENCE [LARGE SCALE GENOMIC DNA]</scope>
    <source>
        <strain evidence="3 4">MEBiC07310</strain>
    </source>
</reference>
<keyword evidence="2" id="KW-0732">Signal</keyword>
<dbReference type="Proteomes" id="UP000245429">
    <property type="component" value="Chromosome"/>
</dbReference>
<name>A0A2U8QXR0_9FLAO</name>
<gene>
    <name evidence="3" type="ORF">DI487_13965</name>
</gene>
<dbReference type="KEGG" id="fse:DI487_13965"/>
<dbReference type="OrthoDB" id="939585at2"/>
<keyword evidence="4" id="KW-1185">Reference proteome</keyword>
<organism evidence="3 4">
    <name type="scientific">Flavobacterium sediminis</name>
    <dbReference type="NCBI Taxonomy" id="2201181"/>
    <lineage>
        <taxon>Bacteria</taxon>
        <taxon>Pseudomonadati</taxon>
        <taxon>Bacteroidota</taxon>
        <taxon>Flavobacteriia</taxon>
        <taxon>Flavobacteriales</taxon>
        <taxon>Flavobacteriaceae</taxon>
        <taxon>Flavobacterium</taxon>
    </lineage>
</organism>